<dbReference type="Proteomes" id="UP001652621">
    <property type="component" value="Unplaced"/>
</dbReference>
<dbReference type="RefSeq" id="XP_058980347.1">
    <property type="nucleotide sequence ID" value="XM_059124364.1"/>
</dbReference>
<organism evidence="2 3">
    <name type="scientific">Musca domestica</name>
    <name type="common">House fly</name>
    <dbReference type="NCBI Taxonomy" id="7370"/>
    <lineage>
        <taxon>Eukaryota</taxon>
        <taxon>Metazoa</taxon>
        <taxon>Ecdysozoa</taxon>
        <taxon>Arthropoda</taxon>
        <taxon>Hexapoda</taxon>
        <taxon>Insecta</taxon>
        <taxon>Pterygota</taxon>
        <taxon>Neoptera</taxon>
        <taxon>Endopterygota</taxon>
        <taxon>Diptera</taxon>
        <taxon>Brachycera</taxon>
        <taxon>Muscomorpha</taxon>
        <taxon>Muscoidea</taxon>
        <taxon>Muscidae</taxon>
        <taxon>Musca</taxon>
    </lineage>
</organism>
<gene>
    <name evidence="3" type="primary">LOC131803275</name>
</gene>
<accession>A0ABM3V3I8</accession>
<feature type="region of interest" description="Disordered" evidence="1">
    <location>
        <begin position="418"/>
        <end position="438"/>
    </location>
</feature>
<dbReference type="PANTHER" id="PTHR33480">
    <property type="entry name" value="SET DOMAIN-CONTAINING PROTEIN-RELATED"/>
    <property type="match status" value="1"/>
</dbReference>
<proteinExistence type="predicted"/>
<reference evidence="3" key="1">
    <citation type="submission" date="2025-08" db="UniProtKB">
        <authorList>
            <consortium name="RefSeq"/>
        </authorList>
    </citation>
    <scope>IDENTIFICATION</scope>
    <source>
        <strain evidence="3">Aabys</strain>
        <tissue evidence="3">Whole body</tissue>
    </source>
</reference>
<dbReference type="GeneID" id="131803275"/>
<sequence length="702" mass="79776">MTIFTDSEQSSSSISDICSTDSVLSNIGLSSLPFGSPKRKCVEESNDNVSCNALNISCIDNWECCKNSTSVETFVENADISSIKKTSITLTNIDSSASKYLPSSAIENTSTNISSFLEISNTLNLDGVTVPVSKQRSKRHFCLFCKTLQCKIARHFFLKHKSEKLVKLAMALPKRNKERLQIIEKLRKEGDFLHNTSQEQNTGTLIVLRQQGQKAKHTPNDYVCCPSCKGFYAKFTARAHIRYCTKKKNGRSNFIEGRKLTQYVHPVANTAMKSTIFPVLRNDDITRAIRYDELVIRNGNRLSEKLSQTHHNDHIRANMRLLGRFKIELLKLAPEILELKDMFKPFLFDKAIEALRLTAKYEFGKGFATPAVATNLTSIIKNCARIQRNEFIKQQNDDMKSLLDNFVSLWTEETPTQINKKSIEDQDNQKRNKRNGLPNKQDIQKLYDFLRSKMLDSIAVLTEKFDLNAWKNLVETTLICIQVFNRRRAGEIERITIDNFINKEEITNCLEAGLLDNMSEESIQFAKQFVRISLRGKLGRTVSVLLDPMCIKAVQLILKFRKNAGIKNSNPYIFSAPATSKLSKMYYRACPLLRKYANECGASMPDNLRGTKLRKHIATYTSLLNVQEATVDRLANFLGHHKDIHKNIYRMPVPMAITVSKFLLSAAGCNTSSTIEVSKNTNSSKLKKRSIIAITRILYKQH</sequence>
<feature type="compositionally biased region" description="Basic and acidic residues" evidence="1">
    <location>
        <begin position="421"/>
        <end position="430"/>
    </location>
</feature>
<dbReference type="PANTHER" id="PTHR33480:SF1">
    <property type="entry name" value="TYR RECOMBINASE DOMAIN-CONTAINING PROTEIN"/>
    <property type="match status" value="1"/>
</dbReference>
<evidence type="ECO:0000313" key="2">
    <source>
        <dbReference type="Proteomes" id="UP001652621"/>
    </source>
</evidence>
<name>A0ABM3V3I8_MUSDO</name>
<evidence type="ECO:0000256" key="1">
    <source>
        <dbReference type="SAM" id="MobiDB-lite"/>
    </source>
</evidence>
<evidence type="ECO:0000313" key="3">
    <source>
        <dbReference type="RefSeq" id="XP_058980347.1"/>
    </source>
</evidence>
<protein>
    <submittedName>
        <fullName evidence="3">Uncharacterized protein LOC131803275</fullName>
    </submittedName>
</protein>
<keyword evidence="2" id="KW-1185">Reference proteome</keyword>